<dbReference type="EMBL" id="BMFR01000004">
    <property type="protein sequence ID" value="GGG72123.1"/>
    <property type="molecule type" value="Genomic_DNA"/>
</dbReference>
<reference evidence="1" key="2">
    <citation type="submission" date="2020-09" db="EMBL/GenBank/DDBJ databases">
        <authorList>
            <person name="Sun Q."/>
            <person name="Zhou Y."/>
        </authorList>
    </citation>
    <scope>NUCLEOTIDE SEQUENCE</scope>
    <source>
        <strain evidence="1">CGMCC 1.12754</strain>
    </source>
</reference>
<dbReference type="RefSeq" id="WP_188454808.1">
    <property type="nucleotide sequence ID" value="NZ_BMFR01000004.1"/>
</dbReference>
<dbReference type="InterPro" id="IPR013324">
    <property type="entry name" value="RNA_pol_sigma_r3/r4-like"/>
</dbReference>
<organism evidence="1 2">
    <name type="scientific">Virgibacillus oceani</name>
    <dbReference type="NCBI Taxonomy" id="1479511"/>
    <lineage>
        <taxon>Bacteria</taxon>
        <taxon>Bacillati</taxon>
        <taxon>Bacillota</taxon>
        <taxon>Bacilli</taxon>
        <taxon>Bacillales</taxon>
        <taxon>Bacillaceae</taxon>
        <taxon>Virgibacillus</taxon>
    </lineage>
</organism>
<evidence type="ECO:0000313" key="1">
    <source>
        <dbReference type="EMBL" id="GGG72123.1"/>
    </source>
</evidence>
<comment type="caution">
    <text evidence="1">The sequence shown here is derived from an EMBL/GenBank/DDBJ whole genome shotgun (WGS) entry which is preliminary data.</text>
</comment>
<evidence type="ECO:0000313" key="2">
    <source>
        <dbReference type="Proteomes" id="UP000622860"/>
    </source>
</evidence>
<protein>
    <submittedName>
        <fullName evidence="1">Uncharacterized protein</fullName>
    </submittedName>
</protein>
<accession>A0A917HAX7</accession>
<name>A0A917HAX7_9BACI</name>
<dbReference type="SUPFAM" id="SSF88659">
    <property type="entry name" value="Sigma3 and sigma4 domains of RNA polymerase sigma factors"/>
    <property type="match status" value="1"/>
</dbReference>
<proteinExistence type="predicted"/>
<gene>
    <name evidence="1" type="ORF">GCM10011398_15580</name>
</gene>
<dbReference type="AlphaFoldDB" id="A0A917HAX7"/>
<sequence length="84" mass="10173">MYKSNPVCNFLDLILENPYLWKNIRLELTENQWKWVYFFIIGGMTVNDIAAQENTTIEMVTHWEHQVRNKLKDAHLHKRISRDI</sequence>
<dbReference type="Proteomes" id="UP000622860">
    <property type="component" value="Unassembled WGS sequence"/>
</dbReference>
<keyword evidence="2" id="KW-1185">Reference proteome</keyword>
<reference evidence="1" key="1">
    <citation type="journal article" date="2014" name="Int. J. Syst. Evol. Microbiol.">
        <title>Complete genome sequence of Corynebacterium casei LMG S-19264T (=DSM 44701T), isolated from a smear-ripened cheese.</title>
        <authorList>
            <consortium name="US DOE Joint Genome Institute (JGI-PGF)"/>
            <person name="Walter F."/>
            <person name="Albersmeier A."/>
            <person name="Kalinowski J."/>
            <person name="Ruckert C."/>
        </authorList>
    </citation>
    <scope>NUCLEOTIDE SEQUENCE</scope>
    <source>
        <strain evidence="1">CGMCC 1.12754</strain>
    </source>
</reference>